<gene>
    <name evidence="2" type="ORF">SAMN05444422_10758</name>
</gene>
<keyword evidence="1" id="KW-1133">Transmembrane helix</keyword>
<protein>
    <submittedName>
        <fullName evidence="2">Uncharacterized protein</fullName>
    </submittedName>
</protein>
<dbReference type="Proteomes" id="UP000199161">
    <property type="component" value="Unassembled WGS sequence"/>
</dbReference>
<feature type="transmembrane region" description="Helical" evidence="1">
    <location>
        <begin position="15"/>
        <end position="34"/>
    </location>
</feature>
<evidence type="ECO:0000256" key="1">
    <source>
        <dbReference type="SAM" id="Phobius"/>
    </source>
</evidence>
<accession>A0A1I1IGR2</accession>
<name>A0A1I1IGR2_NATHA</name>
<proteinExistence type="predicted"/>
<keyword evidence="1" id="KW-0472">Membrane</keyword>
<evidence type="ECO:0000313" key="3">
    <source>
        <dbReference type="Proteomes" id="UP000199161"/>
    </source>
</evidence>
<organism evidence="2 3">
    <name type="scientific">Natronobacterium haloterrestre</name>
    <name type="common">Halobiforma haloterrestris</name>
    <dbReference type="NCBI Taxonomy" id="148448"/>
    <lineage>
        <taxon>Archaea</taxon>
        <taxon>Methanobacteriati</taxon>
        <taxon>Methanobacteriota</taxon>
        <taxon>Stenosarchaea group</taxon>
        <taxon>Halobacteria</taxon>
        <taxon>Halobacteriales</taxon>
        <taxon>Natrialbaceae</taxon>
        <taxon>Natronobacterium</taxon>
    </lineage>
</organism>
<dbReference type="EMBL" id="FOKW01000007">
    <property type="protein sequence ID" value="SFC33428.1"/>
    <property type="molecule type" value="Genomic_DNA"/>
</dbReference>
<evidence type="ECO:0000313" key="2">
    <source>
        <dbReference type="EMBL" id="SFC33428.1"/>
    </source>
</evidence>
<sequence length="69" mass="7502">MAGIGLVIVGYRRPLVYLLGIPFTAGQIVLWYVVNEPTAGGDLSSAEVVDKVAQMLLIGALVVLYRRER</sequence>
<keyword evidence="3" id="KW-1185">Reference proteome</keyword>
<reference evidence="3" key="1">
    <citation type="submission" date="2016-10" db="EMBL/GenBank/DDBJ databases">
        <authorList>
            <person name="Varghese N."/>
            <person name="Submissions S."/>
        </authorList>
    </citation>
    <scope>NUCLEOTIDE SEQUENCE [LARGE SCALE GENOMIC DNA]</scope>
    <source>
        <strain evidence="3">DSM 13078</strain>
    </source>
</reference>
<dbReference type="AlphaFoldDB" id="A0A1I1IGR2"/>
<keyword evidence="1" id="KW-0812">Transmembrane</keyword>